<dbReference type="OrthoDB" id="3546385at2759"/>
<comment type="caution">
    <text evidence="2">The sequence shown here is derived from an EMBL/GenBank/DDBJ whole genome shotgun (WGS) entry which is preliminary data.</text>
</comment>
<keyword evidence="3" id="KW-1185">Reference proteome</keyword>
<feature type="domain" description="2EXR" evidence="1">
    <location>
        <begin position="23"/>
        <end position="110"/>
    </location>
</feature>
<organism evidence="2 3">
    <name type="scientific">Myriangium duriaei CBS 260.36</name>
    <dbReference type="NCBI Taxonomy" id="1168546"/>
    <lineage>
        <taxon>Eukaryota</taxon>
        <taxon>Fungi</taxon>
        <taxon>Dikarya</taxon>
        <taxon>Ascomycota</taxon>
        <taxon>Pezizomycotina</taxon>
        <taxon>Dothideomycetes</taxon>
        <taxon>Dothideomycetidae</taxon>
        <taxon>Myriangiales</taxon>
        <taxon>Myriangiaceae</taxon>
        <taxon>Myriangium</taxon>
    </lineage>
</organism>
<sequence>MKTSFIPLSLSNIAEDLSTEPTFPQFTRLPPEIRIKIWELAYPLEPGFLQYCPITLTPGGPPGFLQLRDLKRFASEEVISESGYYLDQAKIHSRVPPVFYVNYEARDAVIKLTWKLGHKAVIWTANTSNKITQMLVERPFIPGFDTIGLGRDWRDGCYYWNQAVFHPRTWDFLFAAGNVAVSSQAMTPETLYRIVQSTKILHVFRLPPNFPGSEDSKYRLPPSPRSDVFRNLKMEQWSGISWIFTWDEDNGKFRPVEFEESDWPICFESVGILREKLHILVEVLKYAQIKEFEVRPLSVVCDEDIKVKSGSE</sequence>
<dbReference type="EMBL" id="ML996093">
    <property type="protein sequence ID" value="KAF2148510.1"/>
    <property type="molecule type" value="Genomic_DNA"/>
</dbReference>
<reference evidence="2" key="1">
    <citation type="journal article" date="2020" name="Stud. Mycol.">
        <title>101 Dothideomycetes genomes: a test case for predicting lifestyles and emergence of pathogens.</title>
        <authorList>
            <person name="Haridas S."/>
            <person name="Albert R."/>
            <person name="Binder M."/>
            <person name="Bloem J."/>
            <person name="Labutti K."/>
            <person name="Salamov A."/>
            <person name="Andreopoulos B."/>
            <person name="Baker S."/>
            <person name="Barry K."/>
            <person name="Bills G."/>
            <person name="Bluhm B."/>
            <person name="Cannon C."/>
            <person name="Castanera R."/>
            <person name="Culley D."/>
            <person name="Daum C."/>
            <person name="Ezra D."/>
            <person name="Gonzalez J."/>
            <person name="Henrissat B."/>
            <person name="Kuo A."/>
            <person name="Liang C."/>
            <person name="Lipzen A."/>
            <person name="Lutzoni F."/>
            <person name="Magnuson J."/>
            <person name="Mondo S."/>
            <person name="Nolan M."/>
            <person name="Ohm R."/>
            <person name="Pangilinan J."/>
            <person name="Park H.-J."/>
            <person name="Ramirez L."/>
            <person name="Alfaro M."/>
            <person name="Sun H."/>
            <person name="Tritt A."/>
            <person name="Yoshinaga Y."/>
            <person name="Zwiers L.-H."/>
            <person name="Turgeon B."/>
            <person name="Goodwin S."/>
            <person name="Spatafora J."/>
            <person name="Crous P."/>
            <person name="Grigoriev I."/>
        </authorList>
    </citation>
    <scope>NUCLEOTIDE SEQUENCE</scope>
    <source>
        <strain evidence="2">CBS 260.36</strain>
    </source>
</reference>
<name>A0A9P4IVG9_9PEZI</name>
<evidence type="ECO:0000313" key="2">
    <source>
        <dbReference type="EMBL" id="KAF2148510.1"/>
    </source>
</evidence>
<dbReference type="InterPro" id="IPR045518">
    <property type="entry name" value="2EXR"/>
</dbReference>
<dbReference type="AlphaFoldDB" id="A0A9P4IVG9"/>
<protein>
    <recommendedName>
        <fullName evidence="1">2EXR domain-containing protein</fullName>
    </recommendedName>
</protein>
<dbReference type="Proteomes" id="UP000799439">
    <property type="component" value="Unassembled WGS sequence"/>
</dbReference>
<dbReference type="Pfam" id="PF20150">
    <property type="entry name" value="2EXR"/>
    <property type="match status" value="1"/>
</dbReference>
<accession>A0A9P4IVG9</accession>
<gene>
    <name evidence="2" type="ORF">K461DRAFT_302030</name>
</gene>
<proteinExistence type="predicted"/>
<evidence type="ECO:0000259" key="1">
    <source>
        <dbReference type="Pfam" id="PF20150"/>
    </source>
</evidence>
<evidence type="ECO:0000313" key="3">
    <source>
        <dbReference type="Proteomes" id="UP000799439"/>
    </source>
</evidence>